<dbReference type="SUPFAM" id="SSF55785">
    <property type="entry name" value="PYP-like sensor domain (PAS domain)"/>
    <property type="match status" value="1"/>
</dbReference>
<dbReference type="SUPFAM" id="SSF55073">
    <property type="entry name" value="Nucleotide cyclase"/>
    <property type="match status" value="1"/>
</dbReference>
<dbReference type="Gene3D" id="3.30.450.40">
    <property type="match status" value="1"/>
</dbReference>
<dbReference type="PANTHER" id="PTHR46663">
    <property type="entry name" value="DIGUANYLATE CYCLASE DGCT-RELATED"/>
    <property type="match status" value="1"/>
</dbReference>
<proteinExistence type="predicted"/>
<feature type="domain" description="PAC" evidence="2">
    <location>
        <begin position="243"/>
        <end position="295"/>
    </location>
</feature>
<gene>
    <name evidence="4" type="ORF">F9K24_09600</name>
</gene>
<organism evidence="4 5">
    <name type="scientific">Leptonema illini</name>
    <dbReference type="NCBI Taxonomy" id="183"/>
    <lineage>
        <taxon>Bacteria</taxon>
        <taxon>Pseudomonadati</taxon>
        <taxon>Spirochaetota</taxon>
        <taxon>Spirochaetia</taxon>
        <taxon>Leptospirales</taxon>
        <taxon>Leptospiraceae</taxon>
        <taxon>Leptonema</taxon>
    </lineage>
</organism>
<dbReference type="Proteomes" id="UP000460298">
    <property type="component" value="Unassembled WGS sequence"/>
</dbReference>
<dbReference type="InterPro" id="IPR035965">
    <property type="entry name" value="PAS-like_dom_sf"/>
</dbReference>
<dbReference type="GO" id="GO:0003824">
    <property type="term" value="F:catalytic activity"/>
    <property type="evidence" value="ECO:0007669"/>
    <property type="project" value="UniProtKB-ARBA"/>
</dbReference>
<dbReference type="Pfam" id="PF13185">
    <property type="entry name" value="GAF_2"/>
    <property type="match status" value="1"/>
</dbReference>
<dbReference type="InterPro" id="IPR029787">
    <property type="entry name" value="Nucleotide_cyclase"/>
</dbReference>
<dbReference type="PANTHER" id="PTHR46663:SF3">
    <property type="entry name" value="SLL0267 PROTEIN"/>
    <property type="match status" value="1"/>
</dbReference>
<dbReference type="NCBIfam" id="TIGR00254">
    <property type="entry name" value="GGDEF"/>
    <property type="match status" value="1"/>
</dbReference>
<evidence type="ECO:0000259" key="2">
    <source>
        <dbReference type="PROSITE" id="PS50113"/>
    </source>
</evidence>
<dbReference type="SUPFAM" id="SSF55781">
    <property type="entry name" value="GAF domain-like"/>
    <property type="match status" value="1"/>
</dbReference>
<reference evidence="4 5" key="1">
    <citation type="submission" date="2019-10" db="EMBL/GenBank/DDBJ databases">
        <title>Extracellular Electron Transfer in a Candidatus Methanoperedens spp. Enrichment Culture.</title>
        <authorList>
            <person name="Berger S."/>
            <person name="Rangel Shaw D."/>
            <person name="Berben T."/>
            <person name="In 'T Zandt M."/>
            <person name="Frank J."/>
            <person name="Reimann J."/>
            <person name="Jetten M.S.M."/>
            <person name="Welte C.U."/>
        </authorList>
    </citation>
    <scope>NUCLEOTIDE SEQUENCE [LARGE SCALE GENOMIC DNA]</scope>
    <source>
        <strain evidence="4">SB12</strain>
    </source>
</reference>
<dbReference type="CDD" id="cd00130">
    <property type="entry name" value="PAS"/>
    <property type="match status" value="1"/>
</dbReference>
<dbReference type="Gene3D" id="3.30.450.20">
    <property type="entry name" value="PAS domain"/>
    <property type="match status" value="1"/>
</dbReference>
<dbReference type="InterPro" id="IPR000700">
    <property type="entry name" value="PAS-assoc_C"/>
</dbReference>
<dbReference type="InterPro" id="IPR013767">
    <property type="entry name" value="PAS_fold"/>
</dbReference>
<dbReference type="FunFam" id="3.30.70.270:FF:000001">
    <property type="entry name" value="Diguanylate cyclase domain protein"/>
    <property type="match status" value="1"/>
</dbReference>
<feature type="domain" description="GGDEF" evidence="3">
    <location>
        <begin position="327"/>
        <end position="460"/>
    </location>
</feature>
<dbReference type="Pfam" id="PF00989">
    <property type="entry name" value="PAS"/>
    <property type="match status" value="1"/>
</dbReference>
<dbReference type="SMART" id="SM00086">
    <property type="entry name" value="PAC"/>
    <property type="match status" value="1"/>
</dbReference>
<evidence type="ECO:0000259" key="1">
    <source>
        <dbReference type="PROSITE" id="PS50112"/>
    </source>
</evidence>
<dbReference type="SMART" id="SM00065">
    <property type="entry name" value="GAF"/>
    <property type="match status" value="1"/>
</dbReference>
<dbReference type="PROSITE" id="PS50887">
    <property type="entry name" value="GGDEF"/>
    <property type="match status" value="1"/>
</dbReference>
<dbReference type="InterPro" id="IPR052163">
    <property type="entry name" value="DGC-Regulatory_Protein"/>
</dbReference>
<comment type="caution">
    <text evidence="4">The sequence shown here is derived from an EMBL/GenBank/DDBJ whole genome shotgun (WGS) entry which is preliminary data.</text>
</comment>
<dbReference type="EMBL" id="WBUI01000008">
    <property type="protein sequence ID" value="KAB2932624.1"/>
    <property type="molecule type" value="Genomic_DNA"/>
</dbReference>
<evidence type="ECO:0000259" key="3">
    <source>
        <dbReference type="PROSITE" id="PS50887"/>
    </source>
</evidence>
<dbReference type="PROSITE" id="PS50113">
    <property type="entry name" value="PAC"/>
    <property type="match status" value="1"/>
</dbReference>
<sequence length="463" mass="51620">MEATLLPEINRRVLAGEPLKRILQFICEQSVEIFDAGFVWIGQKERDGRIRMLGAAGSAGHYRDELERIGIRWDDDALAAGPGGQAIRTGRTVHTAVLDPDFEPWREQALAAGLHSVISVPITVGDRVLGCFSLYFRHGQDLIGSKTMLRIEQIGERICLAVERMLDRQRIHALSAALEKADDAVFITDPSGTIQWANEALAIQSGYALEELIGQSPTILKSGMHDGPYYDRLWQTILKGEMWTGETIERNVRGENYIVRQTITPILDEAGEIACFVAIHHDITERKQTEEKIRRLAHYDSLTGVPNRALFYDRLHQAISLGERHHRRFALLYLDLDGFKPVNDLYGHRCGDAVLRISAGRIAGQVRSSDTVARLGGDEFAILLHDVTEEHAAHRIAENVIEAVSAPMNAEGQQIEIAVSIGIAFFPHSGRDADALIHEADRAMYEAKRAGKKTIRTAAFQNR</sequence>
<feature type="domain" description="PAS" evidence="1">
    <location>
        <begin position="170"/>
        <end position="216"/>
    </location>
</feature>
<dbReference type="InterPro" id="IPR003018">
    <property type="entry name" value="GAF"/>
</dbReference>
<dbReference type="InterPro" id="IPR029016">
    <property type="entry name" value="GAF-like_dom_sf"/>
</dbReference>
<dbReference type="Gene3D" id="3.30.70.270">
    <property type="match status" value="1"/>
</dbReference>
<dbReference type="PROSITE" id="PS50112">
    <property type="entry name" value="PAS"/>
    <property type="match status" value="1"/>
</dbReference>
<protein>
    <submittedName>
        <fullName evidence="4">Diguanylate cyclase</fullName>
    </submittedName>
</protein>
<dbReference type="SMART" id="SM00267">
    <property type="entry name" value="GGDEF"/>
    <property type="match status" value="1"/>
</dbReference>
<dbReference type="SMART" id="SM00091">
    <property type="entry name" value="PAS"/>
    <property type="match status" value="1"/>
</dbReference>
<dbReference type="AlphaFoldDB" id="A0A833M1Q7"/>
<dbReference type="NCBIfam" id="TIGR00229">
    <property type="entry name" value="sensory_box"/>
    <property type="match status" value="1"/>
</dbReference>
<accession>A0A833M1Q7</accession>
<dbReference type="InterPro" id="IPR043128">
    <property type="entry name" value="Rev_trsase/Diguanyl_cyclase"/>
</dbReference>
<evidence type="ECO:0000313" key="4">
    <source>
        <dbReference type="EMBL" id="KAB2932624.1"/>
    </source>
</evidence>
<dbReference type="InterPro" id="IPR001610">
    <property type="entry name" value="PAC"/>
</dbReference>
<name>A0A833M1Q7_9LEPT</name>
<dbReference type="Pfam" id="PF00990">
    <property type="entry name" value="GGDEF"/>
    <property type="match status" value="1"/>
</dbReference>
<dbReference type="CDD" id="cd01949">
    <property type="entry name" value="GGDEF"/>
    <property type="match status" value="1"/>
</dbReference>
<dbReference type="GO" id="GO:0006355">
    <property type="term" value="P:regulation of DNA-templated transcription"/>
    <property type="evidence" value="ECO:0007669"/>
    <property type="project" value="InterPro"/>
</dbReference>
<dbReference type="InterPro" id="IPR000160">
    <property type="entry name" value="GGDEF_dom"/>
</dbReference>
<dbReference type="InterPro" id="IPR000014">
    <property type="entry name" value="PAS"/>
</dbReference>
<evidence type="ECO:0000313" key="5">
    <source>
        <dbReference type="Proteomes" id="UP000460298"/>
    </source>
</evidence>